<dbReference type="Proteomes" id="UP001500033">
    <property type="component" value="Unassembled WGS sequence"/>
</dbReference>
<gene>
    <name evidence="3" type="ORF">GCM10009576_099500</name>
</gene>
<comment type="caution">
    <text evidence="3">The sequence shown here is derived from an EMBL/GenBank/DDBJ whole genome shotgun (WGS) entry which is preliminary data.</text>
</comment>
<accession>A0ABN1TDA6</accession>
<keyword evidence="1" id="KW-0472">Membrane</keyword>
<dbReference type="EMBL" id="BAAAIE010000627">
    <property type="protein sequence ID" value="GAA1076554.1"/>
    <property type="molecule type" value="Genomic_DNA"/>
</dbReference>
<dbReference type="InterPro" id="IPR028087">
    <property type="entry name" value="Tad_N"/>
</dbReference>
<keyword evidence="1" id="KW-0812">Transmembrane</keyword>
<evidence type="ECO:0000313" key="3">
    <source>
        <dbReference type="EMBL" id="GAA1076554.1"/>
    </source>
</evidence>
<proteinExistence type="predicted"/>
<evidence type="ECO:0000259" key="2">
    <source>
        <dbReference type="Pfam" id="PF13400"/>
    </source>
</evidence>
<keyword evidence="1" id="KW-1133">Transmembrane helix</keyword>
<sequence>MIVRSERGSASIWAILVISGAFTVLLGLVVDGGRVMDARIAASRAAAQAARVGAESLSSASVRSGHDAISVEAAKARAQNYLHDAGMSGAVSVSGDTVTVTVTGASETQILGVIGIASFPIRESESARAITEEDLP</sequence>
<feature type="domain" description="Putative Flp pilus-assembly TadG-like N-terminal" evidence="2">
    <location>
        <begin position="8"/>
        <end position="54"/>
    </location>
</feature>
<organism evidence="3 4">
    <name type="scientific">Streptomyces rhizosphaericus</name>
    <dbReference type="NCBI Taxonomy" id="114699"/>
    <lineage>
        <taxon>Bacteria</taxon>
        <taxon>Bacillati</taxon>
        <taxon>Actinomycetota</taxon>
        <taxon>Actinomycetes</taxon>
        <taxon>Kitasatosporales</taxon>
        <taxon>Streptomycetaceae</taxon>
        <taxon>Streptomyces</taxon>
        <taxon>Streptomyces violaceusniger group</taxon>
    </lineage>
</organism>
<feature type="transmembrane region" description="Helical" evidence="1">
    <location>
        <begin position="12"/>
        <end position="30"/>
    </location>
</feature>
<evidence type="ECO:0000313" key="4">
    <source>
        <dbReference type="Proteomes" id="UP001500033"/>
    </source>
</evidence>
<reference evidence="3 4" key="1">
    <citation type="journal article" date="2019" name="Int. J. Syst. Evol. Microbiol.">
        <title>The Global Catalogue of Microorganisms (GCM) 10K type strain sequencing project: providing services to taxonomists for standard genome sequencing and annotation.</title>
        <authorList>
            <consortium name="The Broad Institute Genomics Platform"/>
            <consortium name="The Broad Institute Genome Sequencing Center for Infectious Disease"/>
            <person name="Wu L."/>
            <person name="Ma J."/>
        </authorList>
    </citation>
    <scope>NUCLEOTIDE SEQUENCE [LARGE SCALE GENOMIC DNA]</scope>
    <source>
        <strain evidence="3 4">JCM 11445</strain>
    </source>
</reference>
<name>A0ABN1TDA6_9ACTN</name>
<keyword evidence="4" id="KW-1185">Reference proteome</keyword>
<dbReference type="Pfam" id="PF13400">
    <property type="entry name" value="Tad"/>
    <property type="match status" value="1"/>
</dbReference>
<protein>
    <recommendedName>
        <fullName evidence="2">Putative Flp pilus-assembly TadG-like N-terminal domain-containing protein</fullName>
    </recommendedName>
</protein>
<evidence type="ECO:0000256" key="1">
    <source>
        <dbReference type="SAM" id="Phobius"/>
    </source>
</evidence>